<feature type="region of interest" description="Disordered" evidence="3">
    <location>
        <begin position="1"/>
        <end position="20"/>
    </location>
</feature>
<keyword evidence="6" id="KW-1185">Reference proteome</keyword>
<dbReference type="InterPro" id="IPR008979">
    <property type="entry name" value="Galactose-bd-like_sf"/>
</dbReference>
<evidence type="ECO:0000259" key="4">
    <source>
        <dbReference type="Pfam" id="PF01483"/>
    </source>
</evidence>
<organism evidence="5 6">
    <name type="scientific">Streptomyces somaliensis (strain ATCC 33201 / DSM 40738 / JCM 12659 / KCTC 9044 / NCTC 11332 / NRRL B-12077 / IP 733)</name>
    <dbReference type="NCBI Taxonomy" id="1134445"/>
    <lineage>
        <taxon>Bacteria</taxon>
        <taxon>Bacillati</taxon>
        <taxon>Actinomycetota</taxon>
        <taxon>Actinomycetes</taxon>
        <taxon>Kitasatosporales</taxon>
        <taxon>Streptomycetaceae</taxon>
        <taxon>Streptomyces</taxon>
    </lineage>
</organism>
<evidence type="ECO:0000256" key="3">
    <source>
        <dbReference type="SAM" id="MobiDB-lite"/>
    </source>
</evidence>
<evidence type="ECO:0000256" key="2">
    <source>
        <dbReference type="ARBA" id="ARBA00022801"/>
    </source>
</evidence>
<evidence type="ECO:0000313" key="6">
    <source>
        <dbReference type="Proteomes" id="UP000570003"/>
    </source>
</evidence>
<keyword evidence="2" id="KW-0378">Hydrolase</keyword>
<name>A0AA44DBG5_STRE0</name>
<dbReference type="GO" id="GO:0006508">
    <property type="term" value="P:proteolysis"/>
    <property type="evidence" value="ECO:0007669"/>
    <property type="project" value="UniProtKB-KW"/>
</dbReference>
<dbReference type="Proteomes" id="UP000570003">
    <property type="component" value="Unassembled WGS sequence"/>
</dbReference>
<dbReference type="Gene3D" id="2.60.120.260">
    <property type="entry name" value="Galactose-binding domain-like"/>
    <property type="match status" value="1"/>
</dbReference>
<keyword evidence="1" id="KW-0645">Protease</keyword>
<gene>
    <name evidence="5" type="ORF">HGA06_03705</name>
</gene>
<comment type="caution">
    <text evidence="5">The sequence shown here is derived from an EMBL/GenBank/DDBJ whole genome shotgun (WGS) entry which is preliminary data.</text>
</comment>
<evidence type="ECO:0000313" key="5">
    <source>
        <dbReference type="EMBL" id="NKY13305.1"/>
    </source>
</evidence>
<feature type="domain" description="P/Homo B" evidence="4">
    <location>
        <begin position="38"/>
        <end position="114"/>
    </location>
</feature>
<proteinExistence type="predicted"/>
<dbReference type="InterPro" id="IPR002884">
    <property type="entry name" value="P_dom"/>
</dbReference>
<dbReference type="SUPFAM" id="SSF49785">
    <property type="entry name" value="Galactose-binding domain-like"/>
    <property type="match status" value="1"/>
</dbReference>
<accession>A0AA44DBG5</accession>
<evidence type="ECO:0000256" key="1">
    <source>
        <dbReference type="ARBA" id="ARBA00022670"/>
    </source>
</evidence>
<dbReference type="AlphaFoldDB" id="A0AA44DBG5"/>
<dbReference type="RefSeq" id="WP_168437577.1">
    <property type="nucleotide sequence ID" value="NZ_JAAXOU010000020.1"/>
</dbReference>
<dbReference type="Pfam" id="PF01483">
    <property type="entry name" value="P_proprotein"/>
    <property type="match status" value="1"/>
</dbReference>
<sequence length="114" mass="12195">MNELLGDDDRDTGWDADDDYEQIRTAVTGPTGTGSARTQVDVHVEHANPMIDLVAPDGSQALLKGSGSPGESGVIEKACTVDTRGKPASGRWKLRIDDVMPDGTGTVHDFLLRF</sequence>
<dbReference type="GO" id="GO:0004252">
    <property type="term" value="F:serine-type endopeptidase activity"/>
    <property type="evidence" value="ECO:0007669"/>
    <property type="project" value="InterPro"/>
</dbReference>
<protein>
    <recommendedName>
        <fullName evidence="4">P/Homo B domain-containing protein</fullName>
    </recommendedName>
</protein>
<dbReference type="EMBL" id="JAAXOU010000020">
    <property type="protein sequence ID" value="NKY13305.1"/>
    <property type="molecule type" value="Genomic_DNA"/>
</dbReference>
<reference evidence="5 6" key="1">
    <citation type="submission" date="2020-04" db="EMBL/GenBank/DDBJ databases">
        <title>MicrobeNet Type strains.</title>
        <authorList>
            <person name="Nicholson A.C."/>
        </authorList>
    </citation>
    <scope>NUCLEOTIDE SEQUENCE [LARGE SCALE GENOMIC DNA]</scope>
    <source>
        <strain evidence="5 6">DSM 40738</strain>
    </source>
</reference>